<proteinExistence type="predicted"/>
<protein>
    <submittedName>
        <fullName evidence="2">Transcriptional regulator</fullName>
    </submittedName>
</protein>
<feature type="domain" description="Winged helix DNA-binding" evidence="1">
    <location>
        <begin position="27"/>
        <end position="102"/>
    </location>
</feature>
<name>A0A1N5SAJ1_9ARCH</name>
<evidence type="ECO:0000313" key="2">
    <source>
        <dbReference type="EMBL" id="SIM33032.1"/>
    </source>
</evidence>
<dbReference type="InterPro" id="IPR036390">
    <property type="entry name" value="WH_DNA-bd_sf"/>
</dbReference>
<sequence length="108" mass="11863">MGDERVAQLLEKLGNNLKEPVMKSTARLIILLSLAINGRMNLKELMAVTSCGKGSLSNHLDKLQESGLVSVKTVLKRKGPSISVTITDKGKEAYSTYAELMKLIFKEK</sequence>
<dbReference type="PANTHER" id="PTHR37318">
    <property type="entry name" value="BSL7504 PROTEIN"/>
    <property type="match status" value="1"/>
</dbReference>
<dbReference type="Pfam" id="PF13601">
    <property type="entry name" value="HTH_34"/>
    <property type="match status" value="1"/>
</dbReference>
<dbReference type="Gene3D" id="1.10.10.10">
    <property type="entry name" value="Winged helix-like DNA-binding domain superfamily/Winged helix DNA-binding domain"/>
    <property type="match status" value="1"/>
</dbReference>
<dbReference type="RefSeq" id="WP_148689441.1">
    <property type="nucleotide sequence ID" value="NZ_LT671858.1"/>
</dbReference>
<dbReference type="InterPro" id="IPR027395">
    <property type="entry name" value="WH_DNA-bd_dom"/>
</dbReference>
<dbReference type="AlphaFoldDB" id="A0A1N5SAJ1"/>
<accession>A0A1N5SAJ1</accession>
<dbReference type="GeneID" id="41587453"/>
<dbReference type="EMBL" id="LT671858">
    <property type="protein sequence ID" value="SIM33032.1"/>
    <property type="molecule type" value="Genomic_DNA"/>
</dbReference>
<gene>
    <name evidence="2" type="ORF">CSP5_0145</name>
</gene>
<dbReference type="Proteomes" id="UP000195607">
    <property type="component" value="Chromosome I"/>
</dbReference>
<reference evidence="2 3" key="1">
    <citation type="submission" date="2016-04" db="EMBL/GenBank/DDBJ databases">
        <authorList>
            <person name="Evans L.H."/>
            <person name="Alamgir A."/>
            <person name="Owens N."/>
            <person name="Weber N.D."/>
            <person name="Virtaneva K."/>
            <person name="Barbian K."/>
            <person name="Babar A."/>
            <person name="Rosenke K."/>
        </authorList>
    </citation>
    <scope>NUCLEOTIDE SEQUENCE [LARGE SCALE GENOMIC DNA]</scope>
    <source>
        <strain evidence="3">S5(T) (JCM 30642 \VKM B-2941)</strain>
    </source>
</reference>
<dbReference type="PANTHER" id="PTHR37318:SF1">
    <property type="entry name" value="BSL7504 PROTEIN"/>
    <property type="match status" value="1"/>
</dbReference>
<evidence type="ECO:0000313" key="3">
    <source>
        <dbReference type="Proteomes" id="UP000195607"/>
    </source>
</evidence>
<dbReference type="InterPro" id="IPR036388">
    <property type="entry name" value="WH-like_DNA-bd_sf"/>
</dbReference>
<evidence type="ECO:0000259" key="1">
    <source>
        <dbReference type="Pfam" id="PF13601"/>
    </source>
</evidence>
<dbReference type="SUPFAM" id="SSF46785">
    <property type="entry name" value="Winged helix' DNA-binding domain"/>
    <property type="match status" value="1"/>
</dbReference>
<organism evidence="2 3">
    <name type="scientific">Cuniculiplasma divulgatum</name>
    <dbReference type="NCBI Taxonomy" id="1673428"/>
    <lineage>
        <taxon>Archaea</taxon>
        <taxon>Methanobacteriati</taxon>
        <taxon>Thermoplasmatota</taxon>
        <taxon>Thermoplasmata</taxon>
        <taxon>Thermoplasmatales</taxon>
        <taxon>Cuniculiplasmataceae</taxon>
        <taxon>Cuniculiplasma</taxon>
    </lineage>
</organism>